<organism evidence="2 3">
    <name type="scientific">Gimesia panareensis</name>
    <dbReference type="NCBI Taxonomy" id="2527978"/>
    <lineage>
        <taxon>Bacteria</taxon>
        <taxon>Pseudomonadati</taxon>
        <taxon>Planctomycetota</taxon>
        <taxon>Planctomycetia</taxon>
        <taxon>Planctomycetales</taxon>
        <taxon>Planctomycetaceae</taxon>
        <taxon>Gimesia</taxon>
    </lineage>
</organism>
<dbReference type="RefSeq" id="WP_145451468.1">
    <property type="nucleotide sequence ID" value="NZ_CP037421.1"/>
</dbReference>
<dbReference type="InterPro" id="IPR014976">
    <property type="entry name" value="AbpA_HamA_C"/>
</dbReference>
<sequence>MSSIPQPKAFWKKRCHVECDKGRTGLCIGYEAKKWRLDDFIDFVMEWLPEFSLNSKEREGIHHANSVEAIRKAAKLVYKTKKFAKRGEFGELFLHAAIRSIFKSTPAISKIFYKSSHNETVKGFDSVHVVGPLDELELWIGEAKFYNEFNRAG</sequence>
<feature type="domain" description="Anti-bacteriophage protein A/HamA C-terminal" evidence="1">
    <location>
        <begin position="17"/>
        <end position="152"/>
    </location>
</feature>
<gene>
    <name evidence="2" type="ORF">Enr10x_46700</name>
</gene>
<evidence type="ECO:0000313" key="2">
    <source>
        <dbReference type="EMBL" id="QDT29319.1"/>
    </source>
</evidence>
<accession>A0A517QCG8</accession>
<dbReference type="Proteomes" id="UP000315647">
    <property type="component" value="Chromosome"/>
</dbReference>
<proteinExistence type="predicted"/>
<evidence type="ECO:0000313" key="3">
    <source>
        <dbReference type="Proteomes" id="UP000315647"/>
    </source>
</evidence>
<evidence type="ECO:0000259" key="1">
    <source>
        <dbReference type="Pfam" id="PF08878"/>
    </source>
</evidence>
<dbReference type="AlphaFoldDB" id="A0A517QCG8"/>
<keyword evidence="3" id="KW-1185">Reference proteome</keyword>
<reference evidence="2 3" key="1">
    <citation type="submission" date="2019-03" db="EMBL/GenBank/DDBJ databases">
        <title>Deep-cultivation of Planctomycetes and their phenomic and genomic characterization uncovers novel biology.</title>
        <authorList>
            <person name="Wiegand S."/>
            <person name="Jogler M."/>
            <person name="Boedeker C."/>
            <person name="Pinto D."/>
            <person name="Vollmers J."/>
            <person name="Rivas-Marin E."/>
            <person name="Kohn T."/>
            <person name="Peeters S.H."/>
            <person name="Heuer A."/>
            <person name="Rast P."/>
            <person name="Oberbeckmann S."/>
            <person name="Bunk B."/>
            <person name="Jeske O."/>
            <person name="Meyerdierks A."/>
            <person name="Storesund J.E."/>
            <person name="Kallscheuer N."/>
            <person name="Luecker S."/>
            <person name="Lage O.M."/>
            <person name="Pohl T."/>
            <person name="Merkel B.J."/>
            <person name="Hornburger P."/>
            <person name="Mueller R.-W."/>
            <person name="Bruemmer F."/>
            <person name="Labrenz M."/>
            <person name="Spormann A.M."/>
            <person name="Op den Camp H."/>
            <person name="Overmann J."/>
            <person name="Amann R."/>
            <person name="Jetten M.S.M."/>
            <person name="Mascher T."/>
            <person name="Medema M.H."/>
            <person name="Devos D.P."/>
            <person name="Kaster A.-K."/>
            <person name="Ovreas L."/>
            <person name="Rohde M."/>
            <person name="Galperin M.Y."/>
            <person name="Jogler C."/>
        </authorList>
    </citation>
    <scope>NUCLEOTIDE SEQUENCE [LARGE SCALE GENOMIC DNA]</scope>
    <source>
        <strain evidence="2 3">Enr10</strain>
    </source>
</reference>
<name>A0A517QCG8_9PLAN</name>
<protein>
    <recommendedName>
        <fullName evidence="1">Anti-bacteriophage protein A/HamA C-terminal domain-containing protein</fullName>
    </recommendedName>
</protein>
<dbReference type="Pfam" id="PF08878">
    <property type="entry name" value="HamA"/>
    <property type="match status" value="1"/>
</dbReference>
<dbReference type="EMBL" id="CP037421">
    <property type="protein sequence ID" value="QDT29319.1"/>
    <property type="molecule type" value="Genomic_DNA"/>
</dbReference>